<dbReference type="Proteomes" id="UP000680706">
    <property type="component" value="Chromosome"/>
</dbReference>
<dbReference type="RefSeq" id="WP_075699446.1">
    <property type="nucleotide sequence ID" value="NZ_CP074126.1"/>
</dbReference>
<dbReference type="Pfam" id="PF12973">
    <property type="entry name" value="Cupin_7"/>
    <property type="match status" value="1"/>
</dbReference>
<dbReference type="InterPro" id="IPR011051">
    <property type="entry name" value="RmlC_Cupin_sf"/>
</dbReference>
<dbReference type="InterPro" id="IPR014710">
    <property type="entry name" value="RmlC-like_jellyroll"/>
</dbReference>
<keyword evidence="4" id="KW-1185">Reference proteome</keyword>
<feature type="chain" id="PRO_5045777044" description="ChrR-like cupin domain-containing protein" evidence="1">
    <location>
        <begin position="26"/>
        <end position="143"/>
    </location>
</feature>
<evidence type="ECO:0000313" key="4">
    <source>
        <dbReference type="Proteomes" id="UP000680706"/>
    </source>
</evidence>
<name>A0ABX8ASR9_9HYPH</name>
<gene>
    <name evidence="3" type="ORF">KGB56_04305</name>
</gene>
<organism evidence="3 4">
    <name type="scientific">Pseudovibrio brasiliensis</name>
    <dbReference type="NCBI Taxonomy" id="1898042"/>
    <lineage>
        <taxon>Bacteria</taxon>
        <taxon>Pseudomonadati</taxon>
        <taxon>Pseudomonadota</taxon>
        <taxon>Alphaproteobacteria</taxon>
        <taxon>Hyphomicrobiales</taxon>
        <taxon>Stappiaceae</taxon>
        <taxon>Pseudovibrio</taxon>
    </lineage>
</organism>
<accession>A0ABX8ASR9</accession>
<evidence type="ECO:0000256" key="1">
    <source>
        <dbReference type="SAM" id="SignalP"/>
    </source>
</evidence>
<evidence type="ECO:0000313" key="3">
    <source>
        <dbReference type="EMBL" id="QUS56664.1"/>
    </source>
</evidence>
<sequence>MFMKQVTTGIFTAAAMVSLLASAQAADEKHIFTFNDVAWQETGLEGAEMAVLWGKEEDGSAVYAFRIQPGVGIPNHTHSNDYWGMAIQGNWAHIDEEGREVITAQNAFVRIKADDVHSDRCAGPEVCINVLDFNGTRDIAFPQ</sequence>
<feature type="signal peptide" evidence="1">
    <location>
        <begin position="1"/>
        <end position="25"/>
    </location>
</feature>
<protein>
    <recommendedName>
        <fullName evidence="2">ChrR-like cupin domain-containing protein</fullName>
    </recommendedName>
</protein>
<dbReference type="InterPro" id="IPR025979">
    <property type="entry name" value="ChrR-like_cupin_dom"/>
</dbReference>
<dbReference type="SUPFAM" id="SSF51182">
    <property type="entry name" value="RmlC-like cupins"/>
    <property type="match status" value="1"/>
</dbReference>
<feature type="domain" description="ChrR-like cupin" evidence="2">
    <location>
        <begin position="29"/>
        <end position="124"/>
    </location>
</feature>
<dbReference type="Gene3D" id="2.60.120.10">
    <property type="entry name" value="Jelly Rolls"/>
    <property type="match status" value="1"/>
</dbReference>
<keyword evidence="1" id="KW-0732">Signal</keyword>
<proteinExistence type="predicted"/>
<reference evidence="3 4" key="1">
    <citation type="journal article" date="2021" name="Angew. Chem. Int. Ed. Engl.">
        <title>A novel family of nonribosomal peptides modulate collective behavior in Pseudovibrio bacteria isolated from marine sponges.</title>
        <authorList>
            <person name="Ioca L.P."/>
            <person name="Dai Y."/>
            <person name="Kunakom S."/>
            <person name="Diaz-Espinosa J."/>
            <person name="Krunic A."/>
            <person name="Crnkovic C.M."/>
            <person name="Orjala J."/>
            <person name="Sanchez L.M."/>
            <person name="Ferreira A.G."/>
            <person name="Berlinck R.G.S."/>
            <person name="Eustaquio A.S."/>
        </authorList>
    </citation>
    <scope>NUCLEOTIDE SEQUENCE [LARGE SCALE GENOMIC DNA]</scope>
    <source>
        <strain evidence="3 4">Ab134</strain>
    </source>
</reference>
<evidence type="ECO:0000259" key="2">
    <source>
        <dbReference type="Pfam" id="PF12973"/>
    </source>
</evidence>
<dbReference type="EMBL" id="CP074126">
    <property type="protein sequence ID" value="QUS56664.1"/>
    <property type="molecule type" value="Genomic_DNA"/>
</dbReference>